<feature type="transmembrane region" description="Helical" evidence="1">
    <location>
        <begin position="59"/>
        <end position="83"/>
    </location>
</feature>
<evidence type="ECO:0000313" key="3">
    <source>
        <dbReference type="Proteomes" id="UP000190037"/>
    </source>
</evidence>
<keyword evidence="3" id="KW-1185">Reference proteome</keyword>
<keyword evidence="1" id="KW-0812">Transmembrane</keyword>
<organism evidence="2 3">
    <name type="scientific">Embleya scabrispora</name>
    <dbReference type="NCBI Taxonomy" id="159449"/>
    <lineage>
        <taxon>Bacteria</taxon>
        <taxon>Bacillati</taxon>
        <taxon>Actinomycetota</taxon>
        <taxon>Actinomycetes</taxon>
        <taxon>Kitasatosporales</taxon>
        <taxon>Streptomycetaceae</taxon>
        <taxon>Embleya</taxon>
    </lineage>
</organism>
<dbReference type="eggNOG" id="ENOG50332VJ">
    <property type="taxonomic scope" value="Bacteria"/>
</dbReference>
<proteinExistence type="predicted"/>
<name>A0A1T3NZP8_9ACTN</name>
<dbReference type="EMBL" id="MWQN01000001">
    <property type="protein sequence ID" value="OPC82234.1"/>
    <property type="molecule type" value="Genomic_DNA"/>
</dbReference>
<dbReference type="AlphaFoldDB" id="A0A1T3NZP8"/>
<sequence length="139" mass="14482">MAGTDRSPAQDVPVDAQRSLGELFSSASKDMSTLVRSEIALAKSEVKVSVVNVAKGGGAFGAAAFVGVFAFVFLSFAVVYGIHALGLGVAWSFLIVGGFYLLLAGALGYYGIASFKKVRPPERTITTTQDTITTLKNVG</sequence>
<dbReference type="OrthoDB" id="5150146at2"/>
<dbReference type="STRING" id="159449.B4N89_16000"/>
<keyword evidence="1" id="KW-1133">Transmembrane helix</keyword>
<accession>A0A1T3NZP8</accession>
<dbReference type="Proteomes" id="UP000190037">
    <property type="component" value="Unassembled WGS sequence"/>
</dbReference>
<keyword evidence="1" id="KW-0472">Membrane</keyword>
<evidence type="ECO:0000256" key="1">
    <source>
        <dbReference type="SAM" id="Phobius"/>
    </source>
</evidence>
<comment type="caution">
    <text evidence="2">The sequence shown here is derived from an EMBL/GenBank/DDBJ whole genome shotgun (WGS) entry which is preliminary data.</text>
</comment>
<dbReference type="Pfam" id="PF07332">
    <property type="entry name" value="Phage_holin_3_6"/>
    <property type="match status" value="1"/>
</dbReference>
<protein>
    <submittedName>
        <fullName evidence="2">Transporter</fullName>
    </submittedName>
</protein>
<reference evidence="2 3" key="1">
    <citation type="submission" date="2017-03" db="EMBL/GenBank/DDBJ databases">
        <title>Draft genome sequence of Streptomyces scabrisporus NF3, endophyte isolated from Amphipterygium adstringens.</title>
        <authorList>
            <person name="Vazquez M."/>
            <person name="Ceapa C.D."/>
            <person name="Rodriguez Luna D."/>
            <person name="Sanchez Esquivel S."/>
        </authorList>
    </citation>
    <scope>NUCLEOTIDE SEQUENCE [LARGE SCALE GENOMIC DNA]</scope>
    <source>
        <strain evidence="2 3">NF3</strain>
    </source>
</reference>
<dbReference type="RefSeq" id="WP_078976502.1">
    <property type="nucleotide sequence ID" value="NZ_MWQN01000001.1"/>
</dbReference>
<gene>
    <name evidence="2" type="ORF">B4N89_16000</name>
</gene>
<evidence type="ECO:0000313" key="2">
    <source>
        <dbReference type="EMBL" id="OPC82234.1"/>
    </source>
</evidence>
<feature type="transmembrane region" description="Helical" evidence="1">
    <location>
        <begin position="89"/>
        <end position="112"/>
    </location>
</feature>
<dbReference type="InterPro" id="IPR009937">
    <property type="entry name" value="Phage_holin_3_6"/>
</dbReference>